<evidence type="ECO:0000313" key="1">
    <source>
        <dbReference type="EMBL" id="TWF75614.1"/>
    </source>
</evidence>
<evidence type="ECO:0000313" key="2">
    <source>
        <dbReference type="Proteomes" id="UP000321261"/>
    </source>
</evidence>
<dbReference type="EMBL" id="VIWU01000001">
    <property type="protein sequence ID" value="TWF75614.1"/>
    <property type="molecule type" value="Genomic_DNA"/>
</dbReference>
<comment type="caution">
    <text evidence="1">The sequence shown here is derived from an EMBL/GenBank/DDBJ whole genome shotgun (WGS) entry which is preliminary data.</text>
</comment>
<dbReference type="RefSeq" id="WP_147254784.1">
    <property type="nucleotide sequence ID" value="NZ_VIWU01000001.1"/>
</dbReference>
<dbReference type="AlphaFoldDB" id="A0A561SL60"/>
<accession>A0A561SL60</accession>
<name>A0A561SL60_9PSEU</name>
<organism evidence="1 2">
    <name type="scientific">Pseudonocardia hierapolitana</name>
    <dbReference type="NCBI Taxonomy" id="1128676"/>
    <lineage>
        <taxon>Bacteria</taxon>
        <taxon>Bacillati</taxon>
        <taxon>Actinomycetota</taxon>
        <taxon>Actinomycetes</taxon>
        <taxon>Pseudonocardiales</taxon>
        <taxon>Pseudonocardiaceae</taxon>
        <taxon>Pseudonocardia</taxon>
    </lineage>
</organism>
<sequence length="576" mass="61563">MQMTFDARDEHAYHRRRDELGERFAQWLNEHDVPGDPNDAGLLMDWKWAYADGRLDHWSVPDVDEFLLEWCPAKVVAPAEKCVEIPISVAAFVGFLADAGLLAPGSATPADVRAHCARTTDRFVAEMSDPANLLAGEDVFETAEESEMPDIPPVRIPPESERLAAVRAVPVMRQLRDLAEYCAPPGRKLTPKGNPQLADARHLVAALGTGDDPELGGAGNLRSSEELPELSRLLDLACEAGVVRRHQGRLVAVASFAALDECAAHEKVALAAVSDERPRSSLLGAFAEFDAVAHAWTIALLVEMLRHGSNGIETGLVDALTGEFAQTVAPGMSDFMTTAVAELAHGKLDELLDLGVLGREAGHISLTPAGVPVAVELLRQAGLDVPIRPEPADAGVAEIVDLFPHLGDEELRREVDEWLAARPERRTAATELIAESLAAHRDTVTAMTGIALVSRFAADHAVDAVRPHLEGPHDGLVLQWLIDQDALDPGSVDPTRLAAGLVDFLAVGLDTAGPEEVVAVLSNGAPDGGAAILDGIWRLDHPRLPDVLEAIGSHHPSKTVAKAARKALMKHASPSI</sequence>
<gene>
    <name evidence="1" type="ORF">FHX44_111498</name>
</gene>
<protein>
    <submittedName>
        <fullName evidence="1">Uncharacterized protein</fullName>
    </submittedName>
</protein>
<proteinExistence type="predicted"/>
<keyword evidence="2" id="KW-1185">Reference proteome</keyword>
<reference evidence="1 2" key="1">
    <citation type="submission" date="2019-06" db="EMBL/GenBank/DDBJ databases">
        <title>Sequencing the genomes of 1000 actinobacteria strains.</title>
        <authorList>
            <person name="Klenk H.-P."/>
        </authorList>
    </citation>
    <scope>NUCLEOTIDE SEQUENCE [LARGE SCALE GENOMIC DNA]</scope>
    <source>
        <strain evidence="1 2">DSM 45671</strain>
    </source>
</reference>
<dbReference type="Proteomes" id="UP000321261">
    <property type="component" value="Unassembled WGS sequence"/>
</dbReference>
<dbReference type="OrthoDB" id="3578774at2"/>